<keyword evidence="4" id="KW-1133">Transmembrane helix</keyword>
<keyword evidence="4" id="KW-0472">Membrane</keyword>
<dbReference type="PROSITE" id="PS50294">
    <property type="entry name" value="WD_REPEATS_REGION"/>
    <property type="match status" value="6"/>
</dbReference>
<dbReference type="RefSeq" id="WP_006099859.1">
    <property type="nucleotide sequence ID" value="NZ_DS989845.1"/>
</dbReference>
<protein>
    <submittedName>
        <fullName evidence="5">Uncharacterized protein</fullName>
    </submittedName>
</protein>
<dbReference type="SUPFAM" id="SSF50978">
    <property type="entry name" value="WD40 repeat-like"/>
    <property type="match status" value="1"/>
</dbReference>
<feature type="repeat" description="WD" evidence="3">
    <location>
        <begin position="288"/>
        <end position="329"/>
    </location>
</feature>
<dbReference type="STRING" id="118168.MC7420_1905"/>
<evidence type="ECO:0000256" key="1">
    <source>
        <dbReference type="ARBA" id="ARBA00022574"/>
    </source>
</evidence>
<dbReference type="Pfam" id="PF00400">
    <property type="entry name" value="WD40"/>
    <property type="match status" value="7"/>
</dbReference>
<organism evidence="5 6">
    <name type="scientific">Coleofasciculus chthonoplastes PCC 7420</name>
    <dbReference type="NCBI Taxonomy" id="118168"/>
    <lineage>
        <taxon>Bacteria</taxon>
        <taxon>Bacillati</taxon>
        <taxon>Cyanobacteriota</taxon>
        <taxon>Cyanophyceae</taxon>
        <taxon>Coleofasciculales</taxon>
        <taxon>Coleofasciculaceae</taxon>
        <taxon>Coleofasciculus</taxon>
    </lineage>
</organism>
<feature type="repeat" description="WD" evidence="3">
    <location>
        <begin position="414"/>
        <end position="455"/>
    </location>
</feature>
<dbReference type="InterPro" id="IPR015943">
    <property type="entry name" value="WD40/YVTN_repeat-like_dom_sf"/>
</dbReference>
<evidence type="ECO:0000256" key="4">
    <source>
        <dbReference type="SAM" id="Phobius"/>
    </source>
</evidence>
<keyword evidence="4" id="KW-0812">Transmembrane</keyword>
<proteinExistence type="predicted"/>
<keyword evidence="6" id="KW-1185">Reference proteome</keyword>
<dbReference type="PRINTS" id="PR00320">
    <property type="entry name" value="GPROTEINBRPT"/>
</dbReference>
<evidence type="ECO:0000313" key="5">
    <source>
        <dbReference type="EMBL" id="EDX76902.1"/>
    </source>
</evidence>
<evidence type="ECO:0000256" key="2">
    <source>
        <dbReference type="ARBA" id="ARBA00022737"/>
    </source>
</evidence>
<feature type="transmembrane region" description="Helical" evidence="4">
    <location>
        <begin position="7"/>
        <end position="24"/>
    </location>
</feature>
<feature type="repeat" description="WD" evidence="3">
    <location>
        <begin position="330"/>
        <end position="371"/>
    </location>
</feature>
<dbReference type="PROSITE" id="PS50082">
    <property type="entry name" value="WD_REPEATS_2"/>
    <property type="match status" value="6"/>
</dbReference>
<dbReference type="InterPro" id="IPR036322">
    <property type="entry name" value="WD40_repeat_dom_sf"/>
</dbReference>
<dbReference type="SMART" id="SM00320">
    <property type="entry name" value="WD40"/>
    <property type="match status" value="7"/>
</dbReference>
<dbReference type="PANTHER" id="PTHR19879">
    <property type="entry name" value="TRANSCRIPTION INITIATION FACTOR TFIID"/>
    <property type="match status" value="1"/>
</dbReference>
<dbReference type="eggNOG" id="COG2319">
    <property type="taxonomic scope" value="Bacteria"/>
</dbReference>
<dbReference type="HOGENOM" id="CLU_000288_135_4_3"/>
<feature type="repeat" description="WD" evidence="3">
    <location>
        <begin position="372"/>
        <end position="406"/>
    </location>
</feature>
<gene>
    <name evidence="5" type="ORF">MC7420_1905</name>
</gene>
<sequence length="533" mass="57945">MLTHRLKIAECIFVAVSIIGWAVAAASGEIIYGAVPLSIALLLNLINRLRFEQQSRNRLTGAMAQLHRQLSQESQSLYQQQLKQALASLQAKLPDYLAQIENPASELGAIKIAQLQARIVSVEQSLRNVVDYLNSASLPNHIEQLEAAIAQITADLEQLQYQIPFATNPEQPTPWHTEAGGEPSLFPVASESVSPVRRAGGAGEAGEAEDVCRDAPWRVWEEDMRAYPSAFVPEPILPNWDFRFTLKGHQDWVSALAISSDGQILASGSLDKTVKLWHLETGDLIHTFSDHQQGVLCLSLSPDGKWLASGGFDQTIKVWKLETGELCHTLTGHNGSVRSLVIMPDNQTLISGSFDQTIKLWHLDQGKFVQDLVQDAGRLSAIALSPDGKTLASGGGDGIIDLWHVQPFDLDFSLTDNLSSINSLALSPDGHRLAAACTDGTLKVWQLDSAERVESWQCPCAPAMSIIFSDNGQSAIAAHADGTIKIWWLGIDEPLLVLDNNDAGSVVSVALSPDGQWLAGGNRDGTVKVWQQL</sequence>
<evidence type="ECO:0000256" key="3">
    <source>
        <dbReference type="PROSITE-ProRule" id="PRU00221"/>
    </source>
</evidence>
<evidence type="ECO:0000313" key="6">
    <source>
        <dbReference type="Proteomes" id="UP000003835"/>
    </source>
</evidence>
<dbReference type="AlphaFoldDB" id="B4VN22"/>
<dbReference type="InterPro" id="IPR001680">
    <property type="entry name" value="WD40_rpt"/>
</dbReference>
<dbReference type="OrthoDB" id="422888at2"/>
<name>B4VN22_9CYAN</name>
<dbReference type="CDD" id="cd00200">
    <property type="entry name" value="WD40"/>
    <property type="match status" value="1"/>
</dbReference>
<dbReference type="InterPro" id="IPR020472">
    <property type="entry name" value="WD40_PAC1"/>
</dbReference>
<reference evidence="5 6" key="1">
    <citation type="submission" date="2008-07" db="EMBL/GenBank/DDBJ databases">
        <authorList>
            <person name="Tandeau de Marsac N."/>
            <person name="Ferriera S."/>
            <person name="Johnson J."/>
            <person name="Kravitz S."/>
            <person name="Beeson K."/>
            <person name="Sutton G."/>
            <person name="Rogers Y.-H."/>
            <person name="Friedman R."/>
            <person name="Frazier M."/>
            <person name="Venter J.C."/>
        </authorList>
    </citation>
    <scope>NUCLEOTIDE SEQUENCE [LARGE SCALE GENOMIC DNA]</scope>
    <source>
        <strain evidence="5 6">PCC 7420</strain>
    </source>
</reference>
<dbReference type="Gene3D" id="2.130.10.10">
    <property type="entry name" value="YVTN repeat-like/Quinoprotein amine dehydrogenase"/>
    <property type="match status" value="3"/>
</dbReference>
<keyword evidence="1 3" id="KW-0853">WD repeat</keyword>
<dbReference type="PANTHER" id="PTHR19879:SF9">
    <property type="entry name" value="TRANSCRIPTION INITIATION FACTOR TFIID SUBUNIT 5"/>
    <property type="match status" value="1"/>
</dbReference>
<dbReference type="EMBL" id="DS989845">
    <property type="protein sequence ID" value="EDX76902.1"/>
    <property type="molecule type" value="Genomic_DNA"/>
</dbReference>
<feature type="repeat" description="WD" evidence="3">
    <location>
        <begin position="499"/>
        <end position="533"/>
    </location>
</feature>
<accession>B4VN22</accession>
<feature type="repeat" description="WD" evidence="3">
    <location>
        <begin position="246"/>
        <end position="287"/>
    </location>
</feature>
<dbReference type="Proteomes" id="UP000003835">
    <property type="component" value="Unassembled WGS sequence"/>
</dbReference>
<keyword evidence="2" id="KW-0677">Repeat</keyword>